<dbReference type="EMBL" id="CAJVQB010072990">
    <property type="protein sequence ID" value="CAG8843608.1"/>
    <property type="molecule type" value="Genomic_DNA"/>
</dbReference>
<name>A0ABN7WZS2_GIGMA</name>
<gene>
    <name evidence="2" type="ORF">GMARGA_LOCUS36632</name>
</gene>
<evidence type="ECO:0000256" key="1">
    <source>
        <dbReference type="SAM" id="MobiDB-lite"/>
    </source>
</evidence>
<organism evidence="2 3">
    <name type="scientific">Gigaspora margarita</name>
    <dbReference type="NCBI Taxonomy" id="4874"/>
    <lineage>
        <taxon>Eukaryota</taxon>
        <taxon>Fungi</taxon>
        <taxon>Fungi incertae sedis</taxon>
        <taxon>Mucoromycota</taxon>
        <taxon>Glomeromycotina</taxon>
        <taxon>Glomeromycetes</taxon>
        <taxon>Diversisporales</taxon>
        <taxon>Gigasporaceae</taxon>
        <taxon>Gigaspora</taxon>
    </lineage>
</organism>
<comment type="caution">
    <text evidence="2">The sequence shown here is derived from an EMBL/GenBank/DDBJ whole genome shotgun (WGS) entry which is preliminary data.</text>
</comment>
<feature type="non-terminal residue" evidence="2">
    <location>
        <position position="143"/>
    </location>
</feature>
<feature type="non-terminal residue" evidence="2">
    <location>
        <position position="1"/>
    </location>
</feature>
<reference evidence="2 3" key="1">
    <citation type="submission" date="2021-06" db="EMBL/GenBank/DDBJ databases">
        <authorList>
            <person name="Kallberg Y."/>
            <person name="Tangrot J."/>
            <person name="Rosling A."/>
        </authorList>
    </citation>
    <scope>NUCLEOTIDE SEQUENCE [LARGE SCALE GENOMIC DNA]</scope>
    <source>
        <strain evidence="2 3">120-4 pot B 10/14</strain>
    </source>
</reference>
<accession>A0ABN7WZS2</accession>
<protein>
    <submittedName>
        <fullName evidence="2">29518_t:CDS:1</fullName>
    </submittedName>
</protein>
<feature type="region of interest" description="Disordered" evidence="1">
    <location>
        <begin position="118"/>
        <end position="143"/>
    </location>
</feature>
<evidence type="ECO:0000313" key="2">
    <source>
        <dbReference type="EMBL" id="CAG8843608.1"/>
    </source>
</evidence>
<feature type="compositionally biased region" description="Basic and acidic residues" evidence="1">
    <location>
        <begin position="122"/>
        <end position="143"/>
    </location>
</feature>
<proteinExistence type="predicted"/>
<evidence type="ECO:0000313" key="3">
    <source>
        <dbReference type="Proteomes" id="UP000789901"/>
    </source>
</evidence>
<dbReference type="Proteomes" id="UP000789901">
    <property type="component" value="Unassembled WGS sequence"/>
</dbReference>
<sequence length="143" mass="16597">LAKHDDLIERIIANVKQTEVHSKMEMDLNTDNKTEVVAKTFNEFDKIEDISSSIWAPVSRSSQTLSYYRKVLIYGVIAAGKFKVLYIELELKNNKKAFFLQLAWAVHFKKGTYKAEVYTESSDTKKPKSAKENNFSKKERQRK</sequence>
<keyword evidence="3" id="KW-1185">Reference proteome</keyword>